<evidence type="ECO:0000313" key="6">
    <source>
        <dbReference type="Proteomes" id="UP001589865"/>
    </source>
</evidence>
<dbReference type="Pfam" id="PF11127">
    <property type="entry name" value="YgaP-like_TM"/>
    <property type="match status" value="1"/>
</dbReference>
<accession>A0ABV6JX06</accession>
<dbReference type="InterPro" id="IPR021309">
    <property type="entry name" value="YgaP-like_TM"/>
</dbReference>
<evidence type="ECO:0000313" key="5">
    <source>
        <dbReference type="EMBL" id="MFC0410262.1"/>
    </source>
</evidence>
<dbReference type="PANTHER" id="PTHR33824:SF7">
    <property type="entry name" value="POLYKETIDE CYCLASE_DEHYDRASE AND LIPID TRANSPORT SUPERFAMILY PROTEIN"/>
    <property type="match status" value="1"/>
</dbReference>
<feature type="domain" description="Inner membrane protein YgaP-like transmembrane" evidence="4">
    <location>
        <begin position="22"/>
        <end position="81"/>
    </location>
</feature>
<sequence length="257" mass="27586">MAQRSIPAGQGQDFSLLTGHVQNVGGLERWVSGIAGGLLVVAGLRRGGLGGTALALGGAALAGRGVGGYCPVTARLGAKPAERRVAEKLGWRTAAAVSRSVTIAKPVEEVYRFFRDFRNLPGFMEHVERIDVRDDTHSHWVVRAPFGPPVEWDALVTEDRPNESISWRSEEGADVRNTGTVEFLKAPGERGTEVRATIAYEPPAGQLGRALAKLWGEEPGKQAHDDLRRLKQLLETGEIPTPVLRAADRSSGTPDSA</sequence>
<proteinExistence type="inferred from homology"/>
<gene>
    <name evidence="5" type="ORF">ACFFGY_18570</name>
</gene>
<dbReference type="CDD" id="cd07817">
    <property type="entry name" value="SRPBCC_8"/>
    <property type="match status" value="1"/>
</dbReference>
<dbReference type="EMBL" id="JBHLUN010000014">
    <property type="protein sequence ID" value="MFC0410262.1"/>
    <property type="molecule type" value="Genomic_DNA"/>
</dbReference>
<feature type="region of interest" description="Disordered" evidence="2">
    <location>
        <begin position="238"/>
        <end position="257"/>
    </location>
</feature>
<reference evidence="5 6" key="1">
    <citation type="submission" date="2024-09" db="EMBL/GenBank/DDBJ databases">
        <authorList>
            <person name="Sun Q."/>
            <person name="Mori K."/>
        </authorList>
    </citation>
    <scope>NUCLEOTIDE SEQUENCE [LARGE SCALE GENOMIC DNA]</scope>
    <source>
        <strain evidence="5 6">TBRC 5777</strain>
    </source>
</reference>
<dbReference type="InterPro" id="IPR023393">
    <property type="entry name" value="START-like_dom_sf"/>
</dbReference>
<organism evidence="5 6">
    <name type="scientific">Roseomonas elaeocarpi</name>
    <dbReference type="NCBI Taxonomy" id="907779"/>
    <lineage>
        <taxon>Bacteria</taxon>
        <taxon>Pseudomonadati</taxon>
        <taxon>Pseudomonadota</taxon>
        <taxon>Alphaproteobacteria</taxon>
        <taxon>Acetobacterales</taxon>
        <taxon>Roseomonadaceae</taxon>
        <taxon>Roseomonas</taxon>
    </lineage>
</organism>
<feature type="domain" description="Coenzyme Q-binding protein COQ10 START" evidence="3">
    <location>
        <begin position="103"/>
        <end position="221"/>
    </location>
</feature>
<name>A0ABV6JX06_9PROT</name>
<dbReference type="PANTHER" id="PTHR33824">
    <property type="entry name" value="POLYKETIDE CYCLASE/DEHYDRASE AND LIPID TRANSPORT SUPERFAMILY PROTEIN"/>
    <property type="match status" value="1"/>
</dbReference>
<dbReference type="InterPro" id="IPR005031">
    <property type="entry name" value="COQ10_START"/>
</dbReference>
<protein>
    <submittedName>
        <fullName evidence="5">SRPBCC family protein</fullName>
    </submittedName>
</protein>
<evidence type="ECO:0000259" key="3">
    <source>
        <dbReference type="Pfam" id="PF03364"/>
    </source>
</evidence>
<comment type="caution">
    <text evidence="5">The sequence shown here is derived from an EMBL/GenBank/DDBJ whole genome shotgun (WGS) entry which is preliminary data.</text>
</comment>
<dbReference type="Pfam" id="PF03364">
    <property type="entry name" value="Polyketide_cyc"/>
    <property type="match status" value="1"/>
</dbReference>
<dbReference type="SUPFAM" id="SSF55961">
    <property type="entry name" value="Bet v1-like"/>
    <property type="match status" value="1"/>
</dbReference>
<dbReference type="InterPro" id="IPR047137">
    <property type="entry name" value="ORF3"/>
</dbReference>
<dbReference type="RefSeq" id="WP_377046014.1">
    <property type="nucleotide sequence ID" value="NZ_JBHLUN010000014.1"/>
</dbReference>
<dbReference type="Proteomes" id="UP001589865">
    <property type="component" value="Unassembled WGS sequence"/>
</dbReference>
<dbReference type="Gene3D" id="3.30.530.20">
    <property type="match status" value="1"/>
</dbReference>
<evidence type="ECO:0000256" key="1">
    <source>
        <dbReference type="ARBA" id="ARBA00008918"/>
    </source>
</evidence>
<evidence type="ECO:0000259" key="4">
    <source>
        <dbReference type="Pfam" id="PF11127"/>
    </source>
</evidence>
<evidence type="ECO:0000256" key="2">
    <source>
        <dbReference type="SAM" id="MobiDB-lite"/>
    </source>
</evidence>
<comment type="similarity">
    <text evidence="1">Belongs to the ribosome association toxin RatA family.</text>
</comment>
<keyword evidence="6" id="KW-1185">Reference proteome</keyword>